<protein>
    <recommendedName>
        <fullName evidence="1">DUF6830 domain-containing protein</fullName>
    </recommendedName>
</protein>
<dbReference type="HOGENOM" id="CLU_006344_9_3_1"/>
<sequence>MACAGNNQNYYAQIACHLDCSERCFNFDLATQISHANNSDSDDNDNQDHELDKEGSHSLLSYSPTCKVIDYFKVAHAIAHSPLPDPPKPLCMFASGTTAVHLATKPALWMTIDEAAMLYKLPDLHPVILDYLNHCVRGIDHDITGQRCGVPGRSLPSNRLQIWAKVHVQVCNYHNPRNVKPAQTMNAAPPSKEHPHRLYNSTVFSPAADSDWPDQGLNGHMVVQLRLVFRILGLEEFLAYVQHFHITSSPAGHTTDAAAAGLHVLKRAMRSNGEHIGGVIPLSHI</sequence>
<evidence type="ECO:0000313" key="2">
    <source>
        <dbReference type="EMBL" id="KIK27113.1"/>
    </source>
</evidence>
<dbReference type="OrthoDB" id="3232986at2759"/>
<dbReference type="Proteomes" id="UP000054018">
    <property type="component" value="Unassembled WGS sequence"/>
</dbReference>
<evidence type="ECO:0000313" key="3">
    <source>
        <dbReference type="Proteomes" id="UP000054018"/>
    </source>
</evidence>
<organism evidence="2 3">
    <name type="scientific">Pisolithus microcarpus 441</name>
    <dbReference type="NCBI Taxonomy" id="765257"/>
    <lineage>
        <taxon>Eukaryota</taxon>
        <taxon>Fungi</taxon>
        <taxon>Dikarya</taxon>
        <taxon>Basidiomycota</taxon>
        <taxon>Agaricomycotina</taxon>
        <taxon>Agaricomycetes</taxon>
        <taxon>Agaricomycetidae</taxon>
        <taxon>Boletales</taxon>
        <taxon>Sclerodermatineae</taxon>
        <taxon>Pisolithaceae</taxon>
        <taxon>Pisolithus</taxon>
    </lineage>
</organism>
<keyword evidence="3" id="KW-1185">Reference proteome</keyword>
<gene>
    <name evidence="2" type="ORF">PISMIDRAFT_8604</name>
</gene>
<feature type="domain" description="DUF6830" evidence="1">
    <location>
        <begin position="70"/>
        <end position="224"/>
    </location>
</feature>
<dbReference type="AlphaFoldDB" id="A0A0D0A501"/>
<dbReference type="Pfam" id="PF20722">
    <property type="entry name" value="DUF6830"/>
    <property type="match status" value="1"/>
</dbReference>
<name>A0A0D0A501_9AGAM</name>
<reference evidence="2 3" key="1">
    <citation type="submission" date="2014-04" db="EMBL/GenBank/DDBJ databases">
        <authorList>
            <consortium name="DOE Joint Genome Institute"/>
            <person name="Kuo A."/>
            <person name="Kohler A."/>
            <person name="Costa M.D."/>
            <person name="Nagy L.G."/>
            <person name="Floudas D."/>
            <person name="Copeland A."/>
            <person name="Barry K.W."/>
            <person name="Cichocki N."/>
            <person name="Veneault-Fourrey C."/>
            <person name="LaButti K."/>
            <person name="Lindquist E.A."/>
            <person name="Lipzen A."/>
            <person name="Lundell T."/>
            <person name="Morin E."/>
            <person name="Murat C."/>
            <person name="Sun H."/>
            <person name="Tunlid A."/>
            <person name="Henrissat B."/>
            <person name="Grigoriev I.V."/>
            <person name="Hibbett D.S."/>
            <person name="Martin F."/>
            <person name="Nordberg H.P."/>
            <person name="Cantor M.N."/>
            <person name="Hua S.X."/>
        </authorList>
    </citation>
    <scope>NUCLEOTIDE SEQUENCE [LARGE SCALE GENOMIC DNA]</scope>
    <source>
        <strain evidence="2 3">441</strain>
    </source>
</reference>
<reference evidence="3" key="2">
    <citation type="submission" date="2015-01" db="EMBL/GenBank/DDBJ databases">
        <title>Evolutionary Origins and Diversification of the Mycorrhizal Mutualists.</title>
        <authorList>
            <consortium name="DOE Joint Genome Institute"/>
            <consortium name="Mycorrhizal Genomics Consortium"/>
            <person name="Kohler A."/>
            <person name="Kuo A."/>
            <person name="Nagy L.G."/>
            <person name="Floudas D."/>
            <person name="Copeland A."/>
            <person name="Barry K.W."/>
            <person name="Cichocki N."/>
            <person name="Veneault-Fourrey C."/>
            <person name="LaButti K."/>
            <person name="Lindquist E.A."/>
            <person name="Lipzen A."/>
            <person name="Lundell T."/>
            <person name="Morin E."/>
            <person name="Murat C."/>
            <person name="Riley R."/>
            <person name="Ohm R."/>
            <person name="Sun H."/>
            <person name="Tunlid A."/>
            <person name="Henrissat B."/>
            <person name="Grigoriev I.V."/>
            <person name="Hibbett D.S."/>
            <person name="Martin F."/>
        </authorList>
    </citation>
    <scope>NUCLEOTIDE SEQUENCE [LARGE SCALE GENOMIC DNA]</scope>
    <source>
        <strain evidence="3">441</strain>
    </source>
</reference>
<dbReference type="InterPro" id="IPR049233">
    <property type="entry name" value="DUF6830"/>
</dbReference>
<evidence type="ECO:0000259" key="1">
    <source>
        <dbReference type="Pfam" id="PF20722"/>
    </source>
</evidence>
<dbReference type="EMBL" id="KN833698">
    <property type="protein sequence ID" value="KIK27113.1"/>
    <property type="molecule type" value="Genomic_DNA"/>
</dbReference>
<accession>A0A0D0A501</accession>
<proteinExistence type="predicted"/>